<gene>
    <name evidence="1" type="ORF">NEOLEDRAFT_1142703</name>
</gene>
<name>A0A165MZT6_9AGAM</name>
<proteinExistence type="predicted"/>
<reference evidence="1 2" key="1">
    <citation type="journal article" date="2016" name="Mol. Biol. Evol.">
        <title>Comparative Genomics of Early-Diverging Mushroom-Forming Fungi Provides Insights into the Origins of Lignocellulose Decay Capabilities.</title>
        <authorList>
            <person name="Nagy L.G."/>
            <person name="Riley R."/>
            <person name="Tritt A."/>
            <person name="Adam C."/>
            <person name="Daum C."/>
            <person name="Floudas D."/>
            <person name="Sun H."/>
            <person name="Yadav J.S."/>
            <person name="Pangilinan J."/>
            <person name="Larsson K.H."/>
            <person name="Matsuura K."/>
            <person name="Barry K."/>
            <person name="Labutti K."/>
            <person name="Kuo R."/>
            <person name="Ohm R.A."/>
            <person name="Bhattacharya S.S."/>
            <person name="Shirouzu T."/>
            <person name="Yoshinaga Y."/>
            <person name="Martin F.M."/>
            <person name="Grigoriev I.V."/>
            <person name="Hibbett D.S."/>
        </authorList>
    </citation>
    <scope>NUCLEOTIDE SEQUENCE [LARGE SCALE GENOMIC DNA]</scope>
    <source>
        <strain evidence="1 2">HHB14362 ss-1</strain>
    </source>
</reference>
<evidence type="ECO:0000313" key="1">
    <source>
        <dbReference type="EMBL" id="KZT18992.1"/>
    </source>
</evidence>
<dbReference type="AlphaFoldDB" id="A0A165MZT6"/>
<keyword evidence="2" id="KW-1185">Reference proteome</keyword>
<sequence length="58" mass="6927">MVRYLPDLEQGIPLLHLIRVSSFPRDRPTMHLCSEHDSVSKLIFDMVQLYDCLRTRRQ</sequence>
<dbReference type="InParanoid" id="A0A165MZT6"/>
<dbReference type="Proteomes" id="UP000076761">
    <property type="component" value="Unassembled WGS sequence"/>
</dbReference>
<accession>A0A165MZT6</accession>
<evidence type="ECO:0000313" key="2">
    <source>
        <dbReference type="Proteomes" id="UP000076761"/>
    </source>
</evidence>
<protein>
    <submittedName>
        <fullName evidence="1">Uncharacterized protein</fullName>
    </submittedName>
</protein>
<dbReference type="EMBL" id="KV425654">
    <property type="protein sequence ID" value="KZT18992.1"/>
    <property type="molecule type" value="Genomic_DNA"/>
</dbReference>
<organism evidence="1 2">
    <name type="scientific">Neolentinus lepideus HHB14362 ss-1</name>
    <dbReference type="NCBI Taxonomy" id="1314782"/>
    <lineage>
        <taxon>Eukaryota</taxon>
        <taxon>Fungi</taxon>
        <taxon>Dikarya</taxon>
        <taxon>Basidiomycota</taxon>
        <taxon>Agaricomycotina</taxon>
        <taxon>Agaricomycetes</taxon>
        <taxon>Gloeophyllales</taxon>
        <taxon>Gloeophyllaceae</taxon>
        <taxon>Neolentinus</taxon>
    </lineage>
</organism>